<organism evidence="3 4">
    <name type="scientific">Amycolatopsis taiwanensis</name>
    <dbReference type="NCBI Taxonomy" id="342230"/>
    <lineage>
        <taxon>Bacteria</taxon>
        <taxon>Bacillati</taxon>
        <taxon>Actinomycetota</taxon>
        <taxon>Actinomycetes</taxon>
        <taxon>Pseudonocardiales</taxon>
        <taxon>Pseudonocardiaceae</taxon>
        <taxon>Amycolatopsis</taxon>
    </lineage>
</organism>
<reference evidence="3" key="1">
    <citation type="submission" date="2023-03" db="EMBL/GenBank/DDBJ databases">
        <title>Amycolatopsis taiwanensis NBRC 103393.</title>
        <authorList>
            <person name="Ichikawa N."/>
            <person name="Sato H."/>
            <person name="Tonouchi N."/>
        </authorList>
    </citation>
    <scope>NUCLEOTIDE SEQUENCE</scope>
    <source>
        <strain evidence="3">NBRC 103393</strain>
    </source>
</reference>
<evidence type="ECO:0000256" key="2">
    <source>
        <dbReference type="SAM" id="Phobius"/>
    </source>
</evidence>
<feature type="region of interest" description="Disordered" evidence="1">
    <location>
        <begin position="1"/>
        <end position="22"/>
    </location>
</feature>
<evidence type="ECO:0000313" key="3">
    <source>
        <dbReference type="EMBL" id="GLY65217.1"/>
    </source>
</evidence>
<dbReference type="Proteomes" id="UP001165136">
    <property type="component" value="Unassembled WGS sequence"/>
</dbReference>
<dbReference type="EMBL" id="BSTI01000003">
    <property type="protein sequence ID" value="GLY65217.1"/>
    <property type="molecule type" value="Genomic_DNA"/>
</dbReference>
<evidence type="ECO:0000313" key="4">
    <source>
        <dbReference type="Proteomes" id="UP001165136"/>
    </source>
</evidence>
<gene>
    <name evidence="3" type="ORF">Atai01_18360</name>
</gene>
<keyword evidence="2" id="KW-0472">Membrane</keyword>
<protein>
    <submittedName>
        <fullName evidence="3">Uncharacterized protein</fullName>
    </submittedName>
</protein>
<keyword evidence="4" id="KW-1185">Reference proteome</keyword>
<accession>A0A9W6R096</accession>
<name>A0A9W6R096_9PSEU</name>
<dbReference type="AlphaFoldDB" id="A0A9W6R096"/>
<sequence length="99" mass="10803">MAFVGPPGAVGQSDRWRKRAPGQWRMPLDRRPSIVSDLLVSAAAVALVLRSVMVGLTVVAAIYSRDAKRRNAALEALRILRPSGTPRKGRTRSLQSPDK</sequence>
<comment type="caution">
    <text evidence="3">The sequence shown here is derived from an EMBL/GenBank/DDBJ whole genome shotgun (WGS) entry which is preliminary data.</text>
</comment>
<feature type="transmembrane region" description="Helical" evidence="2">
    <location>
        <begin position="38"/>
        <end position="63"/>
    </location>
</feature>
<keyword evidence="2" id="KW-1133">Transmembrane helix</keyword>
<evidence type="ECO:0000256" key="1">
    <source>
        <dbReference type="SAM" id="MobiDB-lite"/>
    </source>
</evidence>
<keyword evidence="2" id="KW-0812">Transmembrane</keyword>
<proteinExistence type="predicted"/>